<evidence type="ECO:0000313" key="2">
    <source>
        <dbReference type="Proteomes" id="UP001162480"/>
    </source>
</evidence>
<evidence type="ECO:0000313" key="1">
    <source>
        <dbReference type="EMBL" id="CAI9726779.1"/>
    </source>
</evidence>
<organism evidence="1 2">
    <name type="scientific">Octopus vulgaris</name>
    <name type="common">Common octopus</name>
    <dbReference type="NCBI Taxonomy" id="6645"/>
    <lineage>
        <taxon>Eukaryota</taxon>
        <taxon>Metazoa</taxon>
        <taxon>Spiralia</taxon>
        <taxon>Lophotrochozoa</taxon>
        <taxon>Mollusca</taxon>
        <taxon>Cephalopoda</taxon>
        <taxon>Coleoidea</taxon>
        <taxon>Octopodiformes</taxon>
        <taxon>Octopoda</taxon>
        <taxon>Incirrata</taxon>
        <taxon>Octopodidae</taxon>
        <taxon>Octopus</taxon>
    </lineage>
</organism>
<sequence length="213" mass="24530">MAQQLLVSELLKFLIGPGDVAVTTGVAEATISAVVMGVSQRHHLRYNRRKLTDIESHKTGKTNKWVVPHDEALLRAFRCHCNVEIVAYVSLKISHRNIIYDKFLGLIFVEEQRPLSMHNSFDTIMTCMTILSGEAERDNAKRFRNQKVQFDVVKLNELKVEFVANTIQSTNYKATAIELKALRQKPSESELQLYLKNNKYYKRKANQTYRSQV</sequence>
<accession>A0AA36B3P2</accession>
<name>A0AA36B3P2_OCTVU</name>
<proteinExistence type="predicted"/>
<dbReference type="AlphaFoldDB" id="A0AA36B3P2"/>
<keyword evidence="2" id="KW-1185">Reference proteome</keyword>
<gene>
    <name evidence="1" type="ORF">OCTVUL_1B016420</name>
</gene>
<reference evidence="1" key="1">
    <citation type="submission" date="2023-08" db="EMBL/GenBank/DDBJ databases">
        <authorList>
            <person name="Alioto T."/>
            <person name="Alioto T."/>
            <person name="Gomez Garrido J."/>
        </authorList>
    </citation>
    <scope>NUCLEOTIDE SEQUENCE</scope>
</reference>
<dbReference type="Proteomes" id="UP001162480">
    <property type="component" value="Chromosome 8"/>
</dbReference>
<protein>
    <submittedName>
        <fullName evidence="1">Uncharacterized protein</fullName>
    </submittedName>
</protein>
<dbReference type="EMBL" id="OX597821">
    <property type="protein sequence ID" value="CAI9726779.1"/>
    <property type="molecule type" value="Genomic_DNA"/>
</dbReference>